<dbReference type="PROSITE" id="PS51102">
    <property type="entry name" value="PTS_EIIB_TYPE_5"/>
    <property type="match status" value="1"/>
</dbReference>
<evidence type="ECO:0000256" key="4">
    <source>
        <dbReference type="ARBA" id="ARBA00022777"/>
    </source>
</evidence>
<dbReference type="PANTHER" id="PTHR39427">
    <property type="match status" value="1"/>
</dbReference>
<dbReference type="InterPro" id="IPR031475">
    <property type="entry name" value="NBD_C"/>
</dbReference>
<keyword evidence="2" id="KW-0808">Transferase</keyword>
<comment type="similarity">
    <text evidence="1">Belongs to the four-carbon acid sugar kinase family.</text>
</comment>
<evidence type="ECO:0000313" key="9">
    <source>
        <dbReference type="EMBL" id="MDX7017089.1"/>
    </source>
</evidence>
<gene>
    <name evidence="9" type="ORF">SJ059_21810</name>
</gene>
<evidence type="ECO:0000256" key="7">
    <source>
        <dbReference type="PROSITE-ProRule" id="PRU00425"/>
    </source>
</evidence>
<dbReference type="InterPro" id="IPR004702">
    <property type="entry name" value="PTS_sorb_EIIBC"/>
</dbReference>
<dbReference type="EMBL" id="JAWZZT010000024">
    <property type="protein sequence ID" value="MDX7017089.1"/>
    <property type="molecule type" value="Genomic_DNA"/>
</dbReference>
<evidence type="ECO:0000313" key="10">
    <source>
        <dbReference type="Proteomes" id="UP001279012"/>
    </source>
</evidence>
<dbReference type="InterPro" id="IPR042213">
    <property type="entry name" value="NBD_C_sf"/>
</dbReference>
<dbReference type="GO" id="GO:0008982">
    <property type="term" value="F:protein-N(PI)-phosphohistidine-sugar phosphotransferase activity"/>
    <property type="evidence" value="ECO:0007669"/>
    <property type="project" value="InterPro"/>
</dbReference>
<dbReference type="GO" id="GO:0005886">
    <property type="term" value="C:plasma membrane"/>
    <property type="evidence" value="ECO:0007669"/>
    <property type="project" value="TreeGrafter"/>
</dbReference>
<comment type="caution">
    <text evidence="9">The sequence shown here is derived from an EMBL/GenBank/DDBJ whole genome shotgun (WGS) entry which is preliminary data.</text>
</comment>
<dbReference type="Gene3D" id="3.40.980.20">
    <property type="entry name" value="Four-carbon acid sugar kinase, nucleotide binding domain"/>
    <property type="match status" value="1"/>
</dbReference>
<name>A0AAW9EAQ4_KLEAE</name>
<keyword evidence="4 9" id="KW-0418">Kinase</keyword>
<dbReference type="SUPFAM" id="SSF142764">
    <property type="entry name" value="YgbK-like"/>
    <property type="match status" value="1"/>
</dbReference>
<dbReference type="Gene3D" id="3.40.50.10840">
    <property type="entry name" value="Putative sugar-binding, N-terminal domain"/>
    <property type="match status" value="1"/>
</dbReference>
<dbReference type="Pfam" id="PF03612">
    <property type="entry name" value="EIIBC-GUT_N"/>
    <property type="match status" value="1"/>
</dbReference>
<evidence type="ECO:0000259" key="8">
    <source>
        <dbReference type="PROSITE" id="PS51102"/>
    </source>
</evidence>
<dbReference type="AlphaFoldDB" id="A0AAW9EAQ4"/>
<organism evidence="9 10">
    <name type="scientific">Klebsiella aerogenes</name>
    <name type="common">Enterobacter aerogenes</name>
    <dbReference type="NCBI Taxonomy" id="548"/>
    <lineage>
        <taxon>Bacteria</taxon>
        <taxon>Pseudomonadati</taxon>
        <taxon>Pseudomonadota</taxon>
        <taxon>Gammaproteobacteria</taxon>
        <taxon>Enterobacterales</taxon>
        <taxon>Enterobacteriaceae</taxon>
        <taxon>Klebsiella/Raoultella group</taxon>
        <taxon>Klebsiella</taxon>
    </lineage>
</organism>
<dbReference type="Pfam" id="PF17042">
    <property type="entry name" value="NBD_C"/>
    <property type="match status" value="1"/>
</dbReference>
<dbReference type="InterPro" id="IPR011618">
    <property type="entry name" value="PTS_EIIBC_GUT_N"/>
</dbReference>
<dbReference type="Pfam" id="PF07005">
    <property type="entry name" value="SBD_N"/>
    <property type="match status" value="1"/>
</dbReference>
<dbReference type="PANTHER" id="PTHR39427:SF1">
    <property type="entry name" value="PTS SYSTEM GLUCITOL_SORBITOL-SPECIFIC EIIB COMPONENT"/>
    <property type="match status" value="1"/>
</dbReference>
<evidence type="ECO:0000256" key="2">
    <source>
        <dbReference type="ARBA" id="ARBA00022679"/>
    </source>
</evidence>
<dbReference type="GO" id="GO:0009401">
    <property type="term" value="P:phosphoenolpyruvate-dependent sugar phosphotransferase system"/>
    <property type="evidence" value="ECO:0007669"/>
    <property type="project" value="InterPro"/>
</dbReference>
<sequence>MEKHLLISKGSKGWGGPLTVNIGQAKKIAYITGGMCPPVVERLCELTGWPAVDVFKNGEPPEAEIGLMVIDCGGTLRCGLYPKRGIPTINLHPTGKSGPLAEYIHEEIYVSGVTPAGIEVVWPQGEGGTLGIVADDLTGATTLGVLLARSGLKTAAFFDTESFSRNEVEYPAMVVSSDSRPLPKAEAQYQVSAAVQQLQARGAHYFTKRIDTTLRGGIGFEIDAMLEQLPLETVAVVVPAMPQSRRILVGGYSVIDSVALSRTDVARDVRTPVTESWVPGLLAAQTHHQVGHISLSSVMKGESQIEIDLQEQQQRGVRVIVVDAITVEDVDAIAGAVVALNWNVLAVDPGPFTERLAVRRGLMREARVAALAPQTAEQQRGSILVVAGSATPVTKKQLQYLIANDPRVCHIPVDAELLVDKKNAAEIEVQRVVQHARQCIPQQQNALFVFESALTGRLLDLQEEEQRFGLSHGQAAENINQGLGSIVREVLNCAGGEIKGLYMTGGDTMVNVLKELGATGIEMIDYVIPQTDMVRIIGGDYAGLICVGKGGLTGPEDIISTIVERIYKEAQN</sequence>
<evidence type="ECO:0000256" key="1">
    <source>
        <dbReference type="ARBA" id="ARBA00005715"/>
    </source>
</evidence>
<protein>
    <submittedName>
        <fullName evidence="9">Four-carbon acid sugar kinase family protein</fullName>
    </submittedName>
</protein>
<keyword evidence="6" id="KW-0119">Carbohydrate metabolism</keyword>
<evidence type="ECO:0000256" key="5">
    <source>
        <dbReference type="ARBA" id="ARBA00022840"/>
    </source>
</evidence>
<dbReference type="Proteomes" id="UP001279012">
    <property type="component" value="Unassembled WGS sequence"/>
</dbReference>
<dbReference type="InterPro" id="IPR037051">
    <property type="entry name" value="4-carb_acid_sugar_kinase_N_sf"/>
</dbReference>
<keyword evidence="3" id="KW-0547">Nucleotide-binding</keyword>
<dbReference type="InterPro" id="IPR010737">
    <property type="entry name" value="4-carb_acid_sugar_kinase_N"/>
</dbReference>
<evidence type="ECO:0000256" key="6">
    <source>
        <dbReference type="ARBA" id="ARBA00023277"/>
    </source>
</evidence>
<accession>A0AAW9EAQ4</accession>
<feature type="modified residue" description="Phosphocysteine; by EIIA" evidence="7">
    <location>
        <position position="72"/>
    </location>
</feature>
<evidence type="ECO:0000256" key="3">
    <source>
        <dbReference type="ARBA" id="ARBA00022741"/>
    </source>
</evidence>
<reference evidence="9" key="1">
    <citation type="submission" date="2023-11" db="EMBL/GenBank/DDBJ databases">
        <title>Detection of rare carbapenemases in Enterobacterales - comparison of two colorimetric and two CIM-based carbapenemase assays.</title>
        <authorList>
            <person name="Schaffarczyk L."/>
            <person name="Noster J."/>
            <person name="Stelzer Y."/>
            <person name="Sattler J."/>
            <person name="Gatermann S."/>
            <person name="Hamprecht A."/>
        </authorList>
    </citation>
    <scope>NUCLEOTIDE SEQUENCE</scope>
    <source>
        <strain evidence="9">CIM-Cont-037</strain>
    </source>
</reference>
<feature type="domain" description="PTS EIIB type-5" evidence="8">
    <location>
        <begin position="1"/>
        <end position="214"/>
    </location>
</feature>
<proteinExistence type="inferred from homology"/>
<dbReference type="GO" id="GO:0005524">
    <property type="term" value="F:ATP binding"/>
    <property type="evidence" value="ECO:0007669"/>
    <property type="project" value="UniProtKB-KW"/>
</dbReference>
<dbReference type="GO" id="GO:0016301">
    <property type="term" value="F:kinase activity"/>
    <property type="evidence" value="ECO:0007669"/>
    <property type="project" value="UniProtKB-KW"/>
</dbReference>
<keyword evidence="5" id="KW-0067">ATP-binding</keyword>
<dbReference type="RefSeq" id="WP_015367161.1">
    <property type="nucleotide sequence ID" value="NZ_BPFV01000007.1"/>
</dbReference>